<accession>G4RND1</accession>
<name>G4RND1_THETK</name>
<reference evidence="1 2" key="1">
    <citation type="journal article" date="2011" name="PLoS ONE">
        <title>The complete genome sequence of Thermoproteus tenax: a physiologically versatile member of the Crenarchaeota.</title>
        <authorList>
            <person name="Siebers B."/>
            <person name="Zaparty M."/>
            <person name="Raddatz G."/>
            <person name="Tjaden B."/>
            <person name="Albers S.V."/>
            <person name="Bell S.D."/>
            <person name="Blombach F."/>
            <person name="Kletzin A."/>
            <person name="Kyrpides N."/>
            <person name="Lanz C."/>
            <person name="Plagens A."/>
            <person name="Rampp M."/>
            <person name="Rosinus A."/>
            <person name="von Jan M."/>
            <person name="Makarova K.S."/>
            <person name="Klenk H.P."/>
            <person name="Schuster S.C."/>
            <person name="Hensel R."/>
        </authorList>
    </citation>
    <scope>NUCLEOTIDE SEQUENCE [LARGE SCALE GENOMIC DNA]</scope>
    <source>
        <strain evidence="2">ATCC 35583 / DSM 2078 / JCM 9277 / NBRC 100435 / Kra 1</strain>
    </source>
</reference>
<dbReference type="Proteomes" id="UP000002654">
    <property type="component" value="Chromosome"/>
</dbReference>
<dbReference type="HOGENOM" id="CLU_3228039_0_0_2"/>
<organism evidence="1 2">
    <name type="scientific">Thermoproteus tenax (strain ATCC 35583 / DSM 2078 / JCM 9277 / NBRC 100435 / Kra 1)</name>
    <dbReference type="NCBI Taxonomy" id="768679"/>
    <lineage>
        <taxon>Archaea</taxon>
        <taxon>Thermoproteota</taxon>
        <taxon>Thermoprotei</taxon>
        <taxon>Thermoproteales</taxon>
        <taxon>Thermoproteaceae</taxon>
        <taxon>Thermoproteus</taxon>
    </lineage>
</organism>
<dbReference type="AlphaFoldDB" id="G4RND1"/>
<proteinExistence type="predicted"/>
<evidence type="ECO:0000313" key="2">
    <source>
        <dbReference type="Proteomes" id="UP000002654"/>
    </source>
</evidence>
<dbReference type="eggNOG" id="arCOG03166">
    <property type="taxonomic scope" value="Archaea"/>
</dbReference>
<keyword evidence="2" id="KW-1185">Reference proteome</keyword>
<gene>
    <name evidence="1" type="ordered locus">TTX_0403</name>
</gene>
<dbReference type="STRING" id="768679.TTX_0403"/>
<evidence type="ECO:0000313" key="1">
    <source>
        <dbReference type="EMBL" id="CCC81075.1"/>
    </source>
</evidence>
<protein>
    <submittedName>
        <fullName evidence="1">Predicted ATPase (AAA+ superfamily)</fullName>
    </submittedName>
</protein>
<dbReference type="KEGG" id="ttn:TTX_0403"/>
<dbReference type="PATRIC" id="fig|768679.9.peg.421"/>
<dbReference type="EMBL" id="FN869859">
    <property type="protein sequence ID" value="CCC81075.1"/>
    <property type="molecule type" value="Genomic_DNA"/>
</dbReference>
<sequence>MVYGRGRIGKTALVLKATEDMRRVYYLAVGRGNRPRRGSTPAC</sequence>
<dbReference type="PaxDb" id="768679-TTX_0403"/>